<dbReference type="AlphaFoldDB" id="G4Z8W0"/>
<evidence type="ECO:0000313" key="2">
    <source>
        <dbReference type="EMBL" id="EGZ19731.1"/>
    </source>
</evidence>
<gene>
    <name evidence="2" type="ORF">PHYSODRAFT_254812</name>
</gene>
<accession>G4Z8W0</accession>
<dbReference type="KEGG" id="psoj:PHYSODRAFT_254812"/>
<keyword evidence="3" id="KW-1185">Reference proteome</keyword>
<dbReference type="GeneID" id="20638542"/>
<reference evidence="2 3" key="1">
    <citation type="journal article" date="2006" name="Science">
        <title>Phytophthora genome sequences uncover evolutionary origins and mechanisms of pathogenesis.</title>
        <authorList>
            <person name="Tyler B.M."/>
            <person name="Tripathy S."/>
            <person name="Zhang X."/>
            <person name="Dehal P."/>
            <person name="Jiang R.H."/>
            <person name="Aerts A."/>
            <person name="Arredondo F.D."/>
            <person name="Baxter L."/>
            <person name="Bensasson D."/>
            <person name="Beynon J.L."/>
            <person name="Chapman J."/>
            <person name="Damasceno C.M."/>
            <person name="Dorrance A.E."/>
            <person name="Dou D."/>
            <person name="Dickerman A.W."/>
            <person name="Dubchak I.L."/>
            <person name="Garbelotto M."/>
            <person name="Gijzen M."/>
            <person name="Gordon S.G."/>
            <person name="Govers F."/>
            <person name="Grunwald N.J."/>
            <person name="Huang W."/>
            <person name="Ivors K.L."/>
            <person name="Jones R.W."/>
            <person name="Kamoun S."/>
            <person name="Krampis K."/>
            <person name="Lamour K.H."/>
            <person name="Lee M.K."/>
            <person name="McDonald W.H."/>
            <person name="Medina M."/>
            <person name="Meijer H.J."/>
            <person name="Nordberg E.K."/>
            <person name="Maclean D.J."/>
            <person name="Ospina-Giraldo M.D."/>
            <person name="Morris P.F."/>
            <person name="Phuntumart V."/>
            <person name="Putnam N.H."/>
            <person name="Rash S."/>
            <person name="Rose J.K."/>
            <person name="Sakihama Y."/>
            <person name="Salamov A.A."/>
            <person name="Savidor A."/>
            <person name="Scheuring C.F."/>
            <person name="Smith B.M."/>
            <person name="Sobral B.W."/>
            <person name="Terry A."/>
            <person name="Torto-Alalibo T.A."/>
            <person name="Win J."/>
            <person name="Xu Z."/>
            <person name="Zhang H."/>
            <person name="Grigoriev I.V."/>
            <person name="Rokhsar D.S."/>
            <person name="Boore J.L."/>
        </authorList>
    </citation>
    <scope>NUCLEOTIDE SEQUENCE [LARGE SCALE GENOMIC DNA]</scope>
    <source>
        <strain evidence="2 3">P6497</strain>
    </source>
</reference>
<dbReference type="InParanoid" id="G4Z8W0"/>
<sequence>MAAATGTKALRVAWAELAAELTQQNGGEVIKVEQCRNKLKALRNKWLAYHAGLASEPVCLALMDSLWASEKKEIAANKSPGQSRPSLEGRRQAKRARLASTSSGSAAEVKMDGNSLALIAPASAAVASSSLSPETTMTNQAGTAASLATPAQLFDVGMQAISQGFADVASAAVEAARPKTSSQSVSGSDSTKLEKLIDDRFAKVLEAQEKQLRLTEVQNQLLAQLLATMQRNQHDQPNSSE</sequence>
<proteinExistence type="predicted"/>
<evidence type="ECO:0000256" key="1">
    <source>
        <dbReference type="SAM" id="MobiDB-lite"/>
    </source>
</evidence>
<protein>
    <recommendedName>
        <fullName evidence="4">Myb/SANT-like domain-containing protein</fullName>
    </recommendedName>
</protein>
<dbReference type="Proteomes" id="UP000002640">
    <property type="component" value="Unassembled WGS sequence"/>
</dbReference>
<evidence type="ECO:0008006" key="4">
    <source>
        <dbReference type="Google" id="ProtNLM"/>
    </source>
</evidence>
<evidence type="ECO:0000313" key="3">
    <source>
        <dbReference type="Proteomes" id="UP000002640"/>
    </source>
</evidence>
<dbReference type="RefSeq" id="XP_009522448.1">
    <property type="nucleotide sequence ID" value="XM_009524153.1"/>
</dbReference>
<dbReference type="EMBL" id="JH159153">
    <property type="protein sequence ID" value="EGZ19731.1"/>
    <property type="molecule type" value="Genomic_DNA"/>
</dbReference>
<feature type="region of interest" description="Disordered" evidence="1">
    <location>
        <begin position="75"/>
        <end position="106"/>
    </location>
</feature>
<organism evidence="2 3">
    <name type="scientific">Phytophthora sojae (strain P6497)</name>
    <name type="common">Soybean stem and root rot agent</name>
    <name type="synonym">Phytophthora megasperma f. sp. glycines</name>
    <dbReference type="NCBI Taxonomy" id="1094619"/>
    <lineage>
        <taxon>Eukaryota</taxon>
        <taxon>Sar</taxon>
        <taxon>Stramenopiles</taxon>
        <taxon>Oomycota</taxon>
        <taxon>Peronosporomycetes</taxon>
        <taxon>Peronosporales</taxon>
        <taxon>Peronosporaceae</taxon>
        <taxon>Phytophthora</taxon>
    </lineage>
</organism>
<name>G4Z8W0_PHYSP</name>
<dbReference type="OMA" id="WLAYHAG"/>